<protein>
    <submittedName>
        <fullName evidence="1">Uncharacterized protein</fullName>
    </submittedName>
</protein>
<evidence type="ECO:0000313" key="1">
    <source>
        <dbReference type="EMBL" id="MPC27439.1"/>
    </source>
</evidence>
<keyword evidence="2" id="KW-1185">Reference proteome</keyword>
<dbReference type="AlphaFoldDB" id="A0A5B7E206"/>
<evidence type="ECO:0000313" key="2">
    <source>
        <dbReference type="Proteomes" id="UP000324222"/>
    </source>
</evidence>
<reference evidence="1 2" key="1">
    <citation type="submission" date="2019-05" db="EMBL/GenBank/DDBJ databases">
        <title>Another draft genome of Portunus trituberculatus and its Hox gene families provides insights of decapod evolution.</title>
        <authorList>
            <person name="Jeong J.-H."/>
            <person name="Song I."/>
            <person name="Kim S."/>
            <person name="Choi T."/>
            <person name="Kim D."/>
            <person name="Ryu S."/>
            <person name="Kim W."/>
        </authorList>
    </citation>
    <scope>NUCLEOTIDE SEQUENCE [LARGE SCALE GENOMIC DNA]</scope>
    <source>
        <tissue evidence="1">Muscle</tissue>
    </source>
</reference>
<name>A0A5B7E206_PORTR</name>
<proteinExistence type="predicted"/>
<sequence>MRSVASLRLLHEKLVVSESMWKDVGWYHQRRSG</sequence>
<dbReference type="EMBL" id="VSRR010001747">
    <property type="protein sequence ID" value="MPC27439.1"/>
    <property type="molecule type" value="Genomic_DNA"/>
</dbReference>
<dbReference type="Proteomes" id="UP000324222">
    <property type="component" value="Unassembled WGS sequence"/>
</dbReference>
<accession>A0A5B7E206</accession>
<comment type="caution">
    <text evidence="1">The sequence shown here is derived from an EMBL/GenBank/DDBJ whole genome shotgun (WGS) entry which is preliminary data.</text>
</comment>
<organism evidence="1 2">
    <name type="scientific">Portunus trituberculatus</name>
    <name type="common">Swimming crab</name>
    <name type="synonym">Neptunus trituberculatus</name>
    <dbReference type="NCBI Taxonomy" id="210409"/>
    <lineage>
        <taxon>Eukaryota</taxon>
        <taxon>Metazoa</taxon>
        <taxon>Ecdysozoa</taxon>
        <taxon>Arthropoda</taxon>
        <taxon>Crustacea</taxon>
        <taxon>Multicrustacea</taxon>
        <taxon>Malacostraca</taxon>
        <taxon>Eumalacostraca</taxon>
        <taxon>Eucarida</taxon>
        <taxon>Decapoda</taxon>
        <taxon>Pleocyemata</taxon>
        <taxon>Brachyura</taxon>
        <taxon>Eubrachyura</taxon>
        <taxon>Portunoidea</taxon>
        <taxon>Portunidae</taxon>
        <taxon>Portuninae</taxon>
        <taxon>Portunus</taxon>
    </lineage>
</organism>
<gene>
    <name evidence="1" type="ORF">E2C01_020606</name>
</gene>